<sequence length="120" mass="13355">MFFGSLAYGFFLIKLVSSNILSQNNVSSFLEGSQSKFCICNIGNATVTQKKQINFTNKDVSVIIGVILSIYLVGFVFIISMNSDDVTTVSKERKMKNNSFISSPKNNLFVETLETSNKKM</sequence>
<dbReference type="RefSeq" id="XP_065664856.1">
    <property type="nucleotide sequence ID" value="XM_065808784.1"/>
</dbReference>
<dbReference type="Proteomes" id="UP001652625">
    <property type="component" value="Chromosome 10"/>
</dbReference>
<feature type="transmembrane region" description="Helical" evidence="1">
    <location>
        <begin position="60"/>
        <end position="81"/>
    </location>
</feature>
<evidence type="ECO:0000313" key="3">
    <source>
        <dbReference type="Proteomes" id="UP001652625"/>
    </source>
</evidence>
<accession>A0ABM4CSI4</accession>
<evidence type="ECO:0000313" key="4">
    <source>
        <dbReference type="RefSeq" id="XP_065664856.1"/>
    </source>
</evidence>
<dbReference type="GeneID" id="136086504"/>
<name>A0ABM4CSI4_HYDVU</name>
<gene>
    <name evidence="4" type="primary">LOC136086504</name>
</gene>
<reference evidence="4" key="1">
    <citation type="submission" date="2025-08" db="UniProtKB">
        <authorList>
            <consortium name="RefSeq"/>
        </authorList>
    </citation>
    <scope>IDENTIFICATION</scope>
</reference>
<feature type="signal peptide" evidence="2">
    <location>
        <begin position="1"/>
        <end position="18"/>
    </location>
</feature>
<keyword evidence="2" id="KW-0732">Signal</keyword>
<protein>
    <submittedName>
        <fullName evidence="4">Uncharacterized protein LOC136086504</fullName>
    </submittedName>
</protein>
<feature type="chain" id="PRO_5046529254" evidence="2">
    <location>
        <begin position="19"/>
        <end position="120"/>
    </location>
</feature>
<proteinExistence type="predicted"/>
<evidence type="ECO:0000256" key="1">
    <source>
        <dbReference type="SAM" id="Phobius"/>
    </source>
</evidence>
<evidence type="ECO:0000256" key="2">
    <source>
        <dbReference type="SAM" id="SignalP"/>
    </source>
</evidence>
<keyword evidence="1" id="KW-1133">Transmembrane helix</keyword>
<keyword evidence="1" id="KW-0812">Transmembrane</keyword>
<keyword evidence="3" id="KW-1185">Reference proteome</keyword>
<organism evidence="3 4">
    <name type="scientific">Hydra vulgaris</name>
    <name type="common">Hydra</name>
    <name type="synonym">Hydra attenuata</name>
    <dbReference type="NCBI Taxonomy" id="6087"/>
    <lineage>
        <taxon>Eukaryota</taxon>
        <taxon>Metazoa</taxon>
        <taxon>Cnidaria</taxon>
        <taxon>Hydrozoa</taxon>
        <taxon>Hydroidolina</taxon>
        <taxon>Anthoathecata</taxon>
        <taxon>Aplanulata</taxon>
        <taxon>Hydridae</taxon>
        <taxon>Hydra</taxon>
    </lineage>
</organism>
<keyword evidence="1" id="KW-0472">Membrane</keyword>